<accession>A0A1Y1YHK9</accession>
<dbReference type="GO" id="GO:0016020">
    <property type="term" value="C:membrane"/>
    <property type="evidence" value="ECO:0007669"/>
    <property type="project" value="UniProtKB-SubCell"/>
</dbReference>
<organism evidence="7 8">
    <name type="scientific">Clohesyomyces aquaticus</name>
    <dbReference type="NCBI Taxonomy" id="1231657"/>
    <lineage>
        <taxon>Eukaryota</taxon>
        <taxon>Fungi</taxon>
        <taxon>Dikarya</taxon>
        <taxon>Ascomycota</taxon>
        <taxon>Pezizomycotina</taxon>
        <taxon>Dothideomycetes</taxon>
        <taxon>Pleosporomycetidae</taxon>
        <taxon>Pleosporales</taxon>
        <taxon>Lindgomycetaceae</taxon>
        <taxon>Clohesyomyces</taxon>
    </lineage>
</organism>
<keyword evidence="5 6" id="KW-0472">Membrane</keyword>
<evidence type="ECO:0000256" key="4">
    <source>
        <dbReference type="ARBA" id="ARBA00022989"/>
    </source>
</evidence>
<dbReference type="InterPro" id="IPR002293">
    <property type="entry name" value="AA/rel_permease1"/>
</dbReference>
<feature type="transmembrane region" description="Helical" evidence="6">
    <location>
        <begin position="538"/>
        <end position="560"/>
    </location>
</feature>
<name>A0A1Y1YHK9_9PLEO</name>
<evidence type="ECO:0000313" key="7">
    <source>
        <dbReference type="EMBL" id="ORX97502.1"/>
    </source>
</evidence>
<evidence type="ECO:0000256" key="2">
    <source>
        <dbReference type="ARBA" id="ARBA00022448"/>
    </source>
</evidence>
<feature type="transmembrane region" description="Helical" evidence="6">
    <location>
        <begin position="437"/>
        <end position="457"/>
    </location>
</feature>
<dbReference type="Proteomes" id="UP000193144">
    <property type="component" value="Unassembled WGS sequence"/>
</dbReference>
<comment type="subcellular location">
    <subcellularLocation>
        <location evidence="1">Membrane</location>
        <topology evidence="1">Multi-pass membrane protein</topology>
    </subcellularLocation>
</comment>
<evidence type="ECO:0000256" key="3">
    <source>
        <dbReference type="ARBA" id="ARBA00022692"/>
    </source>
</evidence>
<feature type="transmembrane region" description="Helical" evidence="6">
    <location>
        <begin position="129"/>
        <end position="150"/>
    </location>
</feature>
<keyword evidence="4 6" id="KW-1133">Transmembrane helix</keyword>
<dbReference type="PANTHER" id="PTHR45649:SF41">
    <property type="entry name" value="TRANSPORTER, PUTATIVE (EUROFUNG)-RELATED"/>
    <property type="match status" value="1"/>
</dbReference>
<feature type="transmembrane region" description="Helical" evidence="6">
    <location>
        <begin position="293"/>
        <end position="318"/>
    </location>
</feature>
<reference evidence="7 8" key="1">
    <citation type="submission" date="2016-07" db="EMBL/GenBank/DDBJ databases">
        <title>Pervasive Adenine N6-methylation of Active Genes in Fungi.</title>
        <authorList>
            <consortium name="DOE Joint Genome Institute"/>
            <person name="Mondo S.J."/>
            <person name="Dannebaum R.O."/>
            <person name="Kuo R.C."/>
            <person name="Labutti K."/>
            <person name="Haridas S."/>
            <person name="Kuo A."/>
            <person name="Salamov A."/>
            <person name="Ahrendt S.R."/>
            <person name="Lipzen A."/>
            <person name="Sullivan W."/>
            <person name="Andreopoulos W.B."/>
            <person name="Clum A."/>
            <person name="Lindquist E."/>
            <person name="Daum C."/>
            <person name="Ramamoorthy G.K."/>
            <person name="Gryganskyi A."/>
            <person name="Culley D."/>
            <person name="Magnuson J.K."/>
            <person name="James T.Y."/>
            <person name="O'Malley M.A."/>
            <person name="Stajich J.E."/>
            <person name="Spatafora J.W."/>
            <person name="Visel A."/>
            <person name="Grigoriev I.V."/>
        </authorList>
    </citation>
    <scope>NUCLEOTIDE SEQUENCE [LARGE SCALE GENOMIC DNA]</scope>
    <source>
        <strain evidence="7 8">CBS 115471</strain>
    </source>
</reference>
<gene>
    <name evidence="7" type="ORF">BCR34DRAFT_577876</name>
</gene>
<keyword evidence="3 6" id="KW-0812">Transmembrane</keyword>
<dbReference type="OrthoDB" id="3257095at2759"/>
<evidence type="ECO:0000256" key="5">
    <source>
        <dbReference type="ARBA" id="ARBA00023136"/>
    </source>
</evidence>
<dbReference type="AlphaFoldDB" id="A0A1Y1YHK9"/>
<feature type="transmembrane region" description="Helical" evidence="6">
    <location>
        <begin position="180"/>
        <end position="204"/>
    </location>
</feature>
<dbReference type="PANTHER" id="PTHR45649">
    <property type="entry name" value="AMINO-ACID PERMEASE BAT1"/>
    <property type="match status" value="1"/>
</dbReference>
<dbReference type="Pfam" id="PF13520">
    <property type="entry name" value="AA_permease_2"/>
    <property type="match status" value="1"/>
</dbReference>
<evidence type="ECO:0000256" key="1">
    <source>
        <dbReference type="ARBA" id="ARBA00004141"/>
    </source>
</evidence>
<feature type="transmembrane region" description="Helical" evidence="6">
    <location>
        <begin position="509"/>
        <end position="532"/>
    </location>
</feature>
<protein>
    <submittedName>
        <fullName evidence="7">Amino acid permease-domain-containing protein</fullName>
    </submittedName>
</protein>
<dbReference type="Gene3D" id="1.20.1740.10">
    <property type="entry name" value="Amino acid/polyamine transporter I"/>
    <property type="match status" value="1"/>
</dbReference>
<sequence>MNACRPFVRPWPTSVKLICSTSLRVPPASLGPIESFCPPPFRKPGSSFLLAMEKDSPPVQVVEDGSPQPFEVAKKWKGTAADQHDMLVIGRKQQLRRNFHLISILGFGCNLICGWEINVTTLGLTLTNGGTAGMIYGFILTIFGFTFVYASLAEMASMSPTAGGQYHWVSEFSPRSCQKYLSYLSGWLCFTGWQAAIGSIAFLVGSTVQALIVLHRPDTYIYEAWHGTLLVIAIVLSAFLFNSVLAKRLPLVEGLVLLVHVCGMFAICIPLWALSSRKSAHAVFTEFTNSGGWSTTGLSFMVGLTPLTGSMAGIDSVVHMAEEIKDASKTLPRTIMTALPLNATLGLITIITLAFCTVNVDNVLSSPTGLMGFPFIEVFYEATGSLAGTTVMAVIPMISLFGSVVAEVATASRQIWAFARDGGVPFSSRLAKVHPRWTIPLNAILVSLVVNLLLPLINIGSTAALNAIFSLSGVSILCSYILCIGSILIKRLRNEPLPPCGWSLGRYGIFINIVALCYLVPVALFQFFPPIIPVAAVSMNWGCLLFGSMIIFSTTYYVIYGRKTYIPPVMRIRRDI</sequence>
<evidence type="ECO:0000256" key="6">
    <source>
        <dbReference type="SAM" id="Phobius"/>
    </source>
</evidence>
<dbReference type="GO" id="GO:0022857">
    <property type="term" value="F:transmembrane transporter activity"/>
    <property type="evidence" value="ECO:0007669"/>
    <property type="project" value="InterPro"/>
</dbReference>
<feature type="transmembrane region" description="Helical" evidence="6">
    <location>
        <begin position="254"/>
        <end position="273"/>
    </location>
</feature>
<feature type="transmembrane region" description="Helical" evidence="6">
    <location>
        <begin position="380"/>
        <end position="406"/>
    </location>
</feature>
<feature type="transmembrane region" description="Helical" evidence="6">
    <location>
        <begin position="463"/>
        <end position="489"/>
    </location>
</feature>
<dbReference type="PIRSF" id="PIRSF006060">
    <property type="entry name" value="AA_transporter"/>
    <property type="match status" value="1"/>
</dbReference>
<proteinExistence type="predicted"/>
<feature type="transmembrane region" description="Helical" evidence="6">
    <location>
        <begin position="339"/>
        <end position="360"/>
    </location>
</feature>
<dbReference type="EMBL" id="MCFA01000233">
    <property type="protein sequence ID" value="ORX97502.1"/>
    <property type="molecule type" value="Genomic_DNA"/>
</dbReference>
<evidence type="ECO:0000313" key="8">
    <source>
        <dbReference type="Proteomes" id="UP000193144"/>
    </source>
</evidence>
<feature type="transmembrane region" description="Helical" evidence="6">
    <location>
        <begin position="99"/>
        <end position="117"/>
    </location>
</feature>
<keyword evidence="2" id="KW-0813">Transport</keyword>
<comment type="caution">
    <text evidence="7">The sequence shown here is derived from an EMBL/GenBank/DDBJ whole genome shotgun (WGS) entry which is preliminary data.</text>
</comment>
<keyword evidence="8" id="KW-1185">Reference proteome</keyword>
<feature type="transmembrane region" description="Helical" evidence="6">
    <location>
        <begin position="224"/>
        <end position="242"/>
    </location>
</feature>